<name>A0A2B7WSG8_9EURO</name>
<dbReference type="EMBL" id="PDNB01000204">
    <property type="protein sequence ID" value="PGG99411.1"/>
    <property type="molecule type" value="Genomic_DNA"/>
</dbReference>
<reference evidence="2 3" key="1">
    <citation type="submission" date="2017-10" db="EMBL/GenBank/DDBJ databases">
        <title>Comparative genomics in systemic dimorphic fungi from Ajellomycetaceae.</title>
        <authorList>
            <person name="Munoz J.F."/>
            <person name="Mcewen J.G."/>
            <person name="Clay O.K."/>
            <person name="Cuomo C.A."/>
        </authorList>
    </citation>
    <scope>NUCLEOTIDE SEQUENCE [LARGE SCALE GENOMIC DNA]</scope>
    <source>
        <strain evidence="2 3">UAMH5409</strain>
    </source>
</reference>
<accession>A0A2B7WSG8</accession>
<dbReference type="Proteomes" id="UP000223968">
    <property type="component" value="Unassembled WGS sequence"/>
</dbReference>
<sequence length="344" mass="39704">MSRQDRWFFALSHDLNCCIACATVLEDMDDAQELVFEGREDWQALRDPSTNSATVRADEVEGAYFPQQPTLWTCFYRAILDIDRANSNCPIVSGITQDYFTGSLLPTSVPRDPNVARIGTACGSRKHYAKYLPAQIIKPDPNRPRYRQLLRNITGEKPKLWYNKEQYYEDYDDPFNTGSGLFDTRSANRDGDDNEQKDRNGSPSDSAVSKVPLEVAIMTIDGIYNDKNYNRDGVEATRSLLRAFDWRLPDAYWQNRRKRDLIYEFEDLMNPASTGADDTTIDWQLLCLGSEELLLDYDWYDKSGLKARGRTLQHLRGIKGVFLDMLEQQRQNRERPQEDGMKDN</sequence>
<evidence type="ECO:0000313" key="3">
    <source>
        <dbReference type="Proteomes" id="UP000223968"/>
    </source>
</evidence>
<keyword evidence="3" id="KW-1185">Reference proteome</keyword>
<protein>
    <submittedName>
        <fullName evidence="2">Uncharacterized protein</fullName>
    </submittedName>
</protein>
<evidence type="ECO:0000313" key="2">
    <source>
        <dbReference type="EMBL" id="PGG99411.1"/>
    </source>
</evidence>
<gene>
    <name evidence="2" type="ORF">AJ79_08527</name>
</gene>
<dbReference type="STRING" id="1447875.A0A2B7WSG8"/>
<proteinExistence type="predicted"/>
<dbReference type="AlphaFoldDB" id="A0A2B7WSG8"/>
<feature type="region of interest" description="Disordered" evidence="1">
    <location>
        <begin position="178"/>
        <end position="208"/>
    </location>
</feature>
<dbReference type="OrthoDB" id="4524525at2759"/>
<evidence type="ECO:0000256" key="1">
    <source>
        <dbReference type="SAM" id="MobiDB-lite"/>
    </source>
</evidence>
<feature type="compositionally biased region" description="Basic and acidic residues" evidence="1">
    <location>
        <begin position="186"/>
        <end position="200"/>
    </location>
</feature>
<comment type="caution">
    <text evidence="2">The sequence shown here is derived from an EMBL/GenBank/DDBJ whole genome shotgun (WGS) entry which is preliminary data.</text>
</comment>
<organism evidence="2 3">
    <name type="scientific">Helicocarpus griseus UAMH5409</name>
    <dbReference type="NCBI Taxonomy" id="1447875"/>
    <lineage>
        <taxon>Eukaryota</taxon>
        <taxon>Fungi</taxon>
        <taxon>Dikarya</taxon>
        <taxon>Ascomycota</taxon>
        <taxon>Pezizomycotina</taxon>
        <taxon>Eurotiomycetes</taxon>
        <taxon>Eurotiomycetidae</taxon>
        <taxon>Onygenales</taxon>
        <taxon>Ajellomycetaceae</taxon>
        <taxon>Helicocarpus</taxon>
    </lineage>
</organism>